<dbReference type="InterPro" id="IPR041994">
    <property type="entry name" value="GPKOW_KOW2"/>
</dbReference>
<evidence type="ECO:0000256" key="2">
    <source>
        <dbReference type="ARBA" id="ARBA00022737"/>
    </source>
</evidence>
<dbReference type="GO" id="GO:0005681">
    <property type="term" value="C:spliceosomal complex"/>
    <property type="evidence" value="ECO:0007669"/>
    <property type="project" value="TreeGrafter"/>
</dbReference>
<proteinExistence type="predicted"/>
<name>A0A812EKC2_ACAPH</name>
<organism evidence="6 7">
    <name type="scientific">Acanthosepion pharaonis</name>
    <name type="common">Pharaoh cuttlefish</name>
    <name type="synonym">Sepia pharaonis</name>
    <dbReference type="NCBI Taxonomy" id="158019"/>
    <lineage>
        <taxon>Eukaryota</taxon>
        <taxon>Metazoa</taxon>
        <taxon>Spiralia</taxon>
        <taxon>Lophotrochozoa</taxon>
        <taxon>Mollusca</taxon>
        <taxon>Cephalopoda</taxon>
        <taxon>Coleoidea</taxon>
        <taxon>Decapodiformes</taxon>
        <taxon>Sepiida</taxon>
        <taxon>Sepiina</taxon>
        <taxon>Sepiidae</taxon>
        <taxon>Acanthosepion</taxon>
    </lineage>
</organism>
<dbReference type="AlphaFoldDB" id="A0A812EKC2"/>
<dbReference type="InterPro" id="IPR041993">
    <property type="entry name" value="GPKOW_KOW1"/>
</dbReference>
<dbReference type="Proteomes" id="UP000597762">
    <property type="component" value="Unassembled WGS sequence"/>
</dbReference>
<gene>
    <name evidence="6" type="ORF">SPHA_73999</name>
</gene>
<feature type="region of interest" description="Disordered" evidence="4">
    <location>
        <begin position="21"/>
        <end position="58"/>
    </location>
</feature>
<dbReference type="Pfam" id="PF12656">
    <property type="entry name" value="G-patch_2"/>
    <property type="match status" value="1"/>
</dbReference>
<dbReference type="Pfam" id="PF25088">
    <property type="entry name" value="GPKOW_C"/>
    <property type="match status" value="1"/>
</dbReference>
<dbReference type="InterPro" id="IPR000467">
    <property type="entry name" value="G_patch_dom"/>
</dbReference>
<comment type="caution">
    <text evidence="6">The sequence shown here is derived from an EMBL/GenBank/DDBJ whole genome shotgun (WGS) entry which is preliminary data.</text>
</comment>
<dbReference type="PANTHER" id="PTHR15818:SF2">
    <property type="entry name" value="G-PATCH DOMAIN AND KOW MOTIFS-CONTAINING PROTEIN"/>
    <property type="match status" value="1"/>
</dbReference>
<dbReference type="CDD" id="cd13153">
    <property type="entry name" value="KOW_GPKOW_B"/>
    <property type="match status" value="1"/>
</dbReference>
<evidence type="ECO:0000256" key="4">
    <source>
        <dbReference type="SAM" id="MobiDB-lite"/>
    </source>
</evidence>
<dbReference type="GO" id="GO:0000398">
    <property type="term" value="P:mRNA splicing, via spliceosome"/>
    <property type="evidence" value="ECO:0007669"/>
    <property type="project" value="InterPro"/>
</dbReference>
<feature type="region of interest" description="Disordered" evidence="4">
    <location>
        <begin position="299"/>
        <end position="360"/>
    </location>
</feature>
<keyword evidence="7" id="KW-1185">Reference proteome</keyword>
<dbReference type="EMBL" id="CAHIKZ030005404">
    <property type="protein sequence ID" value="CAE1324240.1"/>
    <property type="molecule type" value="Genomic_DNA"/>
</dbReference>
<dbReference type="Gene3D" id="2.30.30.30">
    <property type="match status" value="1"/>
</dbReference>
<evidence type="ECO:0000259" key="5">
    <source>
        <dbReference type="PROSITE" id="PS50174"/>
    </source>
</evidence>
<dbReference type="InterPro" id="IPR014722">
    <property type="entry name" value="Rib_uL2_dom2"/>
</dbReference>
<evidence type="ECO:0000313" key="6">
    <source>
        <dbReference type="EMBL" id="CAE1324240.1"/>
    </source>
</evidence>
<sequence length="486" mass="54941">MKKVGGVSLVFSKTNTAKKLQPSSAISEIKEPNNKETDFVSALEDKKVHSSKGDPEETKEYVIPLIKKNLWKKQIDDKFKKTVENKTEPLDSLETLAAQEIVEESAKQNEAWNERGSEDTNLAIPLLMQNQIPEGFETDDKLDVSLRPDAPEDTVYDEIPIEHFGKAMLRGMGWKEGDGIGKNKKFVSTIDAVIRPKGMGLGADKSLIQNLNQTKQNKQKDDENVLIMKKGSFCLVEKGSSKGLYGIVESIDEDNARVLVKLSISSNTITVSQYNIRLVTKKEFEKYSKYINKAKVDEYKMEEEKKKQQSSSSSSSSSRNGSSHTSNRSSNKRCSNERVDHHQDSNHKKHKTENYHESNRNNSSVIWLRPQIRVRIISNSYKKGKYYKEKVVVEDILSIDNCICRTDGGKVLEGLSQQMLETVIPRAEPGVVMILSGKNKGMVAEVIKRDKCKCLATLQLMTDRDKILKLDYDDISEYVGEVLDDY</sequence>
<dbReference type="OrthoDB" id="5577072at2759"/>
<feature type="compositionally biased region" description="Low complexity" evidence="4">
    <location>
        <begin position="310"/>
        <end position="333"/>
    </location>
</feature>
<comment type="subcellular location">
    <subcellularLocation>
        <location evidence="1">Nucleus</location>
    </subcellularLocation>
</comment>
<feature type="compositionally biased region" description="Basic and acidic residues" evidence="4">
    <location>
        <begin position="28"/>
        <end position="58"/>
    </location>
</feature>
<reference evidence="6" key="1">
    <citation type="submission" date="2021-01" db="EMBL/GenBank/DDBJ databases">
        <authorList>
            <person name="Li R."/>
            <person name="Bekaert M."/>
        </authorList>
    </citation>
    <scope>NUCLEOTIDE SEQUENCE</scope>
    <source>
        <strain evidence="6">Farmed</strain>
    </source>
</reference>
<dbReference type="InterPro" id="IPR045166">
    <property type="entry name" value="Spp2-like"/>
</dbReference>
<feature type="compositionally biased region" description="Basic and acidic residues" evidence="4">
    <location>
        <begin position="334"/>
        <end position="359"/>
    </location>
</feature>
<evidence type="ECO:0000313" key="7">
    <source>
        <dbReference type="Proteomes" id="UP000597762"/>
    </source>
</evidence>
<dbReference type="GO" id="GO:0003676">
    <property type="term" value="F:nucleic acid binding"/>
    <property type="evidence" value="ECO:0007669"/>
    <property type="project" value="InterPro"/>
</dbReference>
<dbReference type="InterPro" id="IPR026822">
    <property type="entry name" value="Spp2/MOS2_G-patch"/>
</dbReference>
<dbReference type="SMART" id="SM00443">
    <property type="entry name" value="G_patch"/>
    <property type="match status" value="1"/>
</dbReference>
<keyword evidence="3" id="KW-0539">Nucleus</keyword>
<accession>A0A812EKC2</accession>
<feature type="domain" description="G-patch" evidence="5">
    <location>
        <begin position="161"/>
        <end position="206"/>
    </location>
</feature>
<dbReference type="CDD" id="cd13152">
    <property type="entry name" value="KOW_GPKOW_A"/>
    <property type="match status" value="1"/>
</dbReference>
<evidence type="ECO:0000256" key="1">
    <source>
        <dbReference type="ARBA" id="ARBA00004123"/>
    </source>
</evidence>
<evidence type="ECO:0000256" key="3">
    <source>
        <dbReference type="ARBA" id="ARBA00023242"/>
    </source>
</evidence>
<dbReference type="PROSITE" id="PS50174">
    <property type="entry name" value="G_PATCH"/>
    <property type="match status" value="1"/>
</dbReference>
<keyword evidence="2" id="KW-0677">Repeat</keyword>
<dbReference type="PANTHER" id="PTHR15818">
    <property type="entry name" value="G PATCH AND KOW-CONTAINING"/>
    <property type="match status" value="1"/>
</dbReference>
<dbReference type="Gene3D" id="2.30.30.140">
    <property type="match status" value="1"/>
</dbReference>
<protein>
    <submittedName>
        <fullName evidence="6">GPKOW</fullName>
    </submittedName>
</protein>